<evidence type="ECO:0000313" key="2">
    <source>
        <dbReference type="EMBL" id="SEE70564.1"/>
    </source>
</evidence>
<proteinExistence type="inferred from homology"/>
<dbReference type="InterPro" id="IPR043129">
    <property type="entry name" value="ATPase_NBD"/>
</dbReference>
<keyword evidence="2" id="KW-0808">Transferase</keyword>
<dbReference type="InterPro" id="IPR000600">
    <property type="entry name" value="ROK"/>
</dbReference>
<dbReference type="InterPro" id="IPR036390">
    <property type="entry name" value="WH_DNA-bd_sf"/>
</dbReference>
<dbReference type="InterPro" id="IPR036388">
    <property type="entry name" value="WH-like_DNA-bd_sf"/>
</dbReference>
<reference evidence="2 3" key="1">
    <citation type="submission" date="2016-10" db="EMBL/GenBank/DDBJ databases">
        <authorList>
            <person name="de Groot N.N."/>
        </authorList>
    </citation>
    <scope>NUCLEOTIDE SEQUENCE [LARGE SCALE GENOMIC DNA]</scope>
    <source>
        <strain evidence="2 3">DSM 22274</strain>
    </source>
</reference>
<name>A0A1H5L0S0_9MICC</name>
<sequence length="410" mass="42689">MATMEQTRPGQRGNNLDDVRRNNLAIVLGLAHVRGRVSRAEVTKMTGLNRSTVGGLVAELVELGLVDEREPGASSHAGRPSAIIVPREDIVAIAVNPEVDAVTIGLVSLSGQVLKRIRYDTARVPTPDEVVNIVGAVVAGMRGELDSSYRTVGVGVAVPGLVRGTDGEVVVAPHLDWHNVPFSAMLGDALGLPVVSANDASAAISAESTFGSGRGARQHIYLNGGASGIGGGIVINNELYRGLSGFAGEFGHTLVNSAGMLCHCGAHGCLETEVRQSALLAAVGLDAAESEQLESVLLAEFARQEGAEPAVLELVTRQVGFLAEALRGTVNIFNPELVILGGFLGLLYAVAPKLLESGVRGRVLMGPREDVRFARAELGLDLLMIGAAQLAFAPLLADPASITKSRLKAS</sequence>
<accession>A0A1H5L0S0</accession>
<dbReference type="GO" id="GO:0016301">
    <property type="term" value="F:kinase activity"/>
    <property type="evidence" value="ECO:0007669"/>
    <property type="project" value="UniProtKB-KW"/>
</dbReference>
<dbReference type="PANTHER" id="PTHR18964:SF149">
    <property type="entry name" value="BIFUNCTIONAL UDP-N-ACETYLGLUCOSAMINE 2-EPIMERASE_N-ACETYLMANNOSAMINE KINASE"/>
    <property type="match status" value="1"/>
</dbReference>
<keyword evidence="2" id="KW-0418">Kinase</keyword>
<dbReference type="EMBL" id="FNTV01000001">
    <property type="protein sequence ID" value="SEE70564.1"/>
    <property type="molecule type" value="Genomic_DNA"/>
</dbReference>
<comment type="similarity">
    <text evidence="1">Belongs to the ROK (NagC/XylR) family.</text>
</comment>
<dbReference type="Pfam" id="PF00480">
    <property type="entry name" value="ROK"/>
    <property type="match status" value="1"/>
</dbReference>
<gene>
    <name evidence="2" type="ORF">SAMN04489740_2251</name>
</gene>
<evidence type="ECO:0000313" key="3">
    <source>
        <dbReference type="Proteomes" id="UP000182725"/>
    </source>
</evidence>
<dbReference type="Gene3D" id="1.10.10.10">
    <property type="entry name" value="Winged helix-like DNA-binding domain superfamily/Winged helix DNA-binding domain"/>
    <property type="match status" value="1"/>
</dbReference>
<dbReference type="PANTHER" id="PTHR18964">
    <property type="entry name" value="ROK (REPRESSOR, ORF, KINASE) FAMILY"/>
    <property type="match status" value="1"/>
</dbReference>
<dbReference type="SUPFAM" id="SSF46785">
    <property type="entry name" value="Winged helix' DNA-binding domain"/>
    <property type="match status" value="1"/>
</dbReference>
<dbReference type="Gene3D" id="3.30.420.40">
    <property type="match status" value="2"/>
</dbReference>
<organism evidence="2 3">
    <name type="scientific">Arthrobacter alpinus</name>
    <dbReference type="NCBI Taxonomy" id="656366"/>
    <lineage>
        <taxon>Bacteria</taxon>
        <taxon>Bacillati</taxon>
        <taxon>Actinomycetota</taxon>
        <taxon>Actinomycetes</taxon>
        <taxon>Micrococcales</taxon>
        <taxon>Micrococcaceae</taxon>
        <taxon>Arthrobacter</taxon>
    </lineage>
</organism>
<protein>
    <submittedName>
        <fullName evidence="2">Sugar kinase of the NBD/HSP70 family, may contain an N-terminal HTH domain</fullName>
    </submittedName>
</protein>
<dbReference type="SUPFAM" id="SSF53067">
    <property type="entry name" value="Actin-like ATPase domain"/>
    <property type="match status" value="1"/>
</dbReference>
<dbReference type="Proteomes" id="UP000182725">
    <property type="component" value="Unassembled WGS sequence"/>
</dbReference>
<evidence type="ECO:0000256" key="1">
    <source>
        <dbReference type="ARBA" id="ARBA00006479"/>
    </source>
</evidence>
<dbReference type="AlphaFoldDB" id="A0A1H5L0S0"/>